<feature type="transmembrane region" description="Helical" evidence="1">
    <location>
        <begin position="6"/>
        <end position="31"/>
    </location>
</feature>
<evidence type="ECO:0000313" key="3">
    <source>
        <dbReference type="Proteomes" id="UP001247620"/>
    </source>
</evidence>
<keyword evidence="3" id="KW-1185">Reference proteome</keyword>
<protein>
    <recommendedName>
        <fullName evidence="4">DUF4129 domain-containing protein</fullName>
    </recommendedName>
</protein>
<proteinExistence type="predicted"/>
<dbReference type="RefSeq" id="WP_310093047.1">
    <property type="nucleotide sequence ID" value="NZ_JAVDUU010000001.1"/>
</dbReference>
<sequence>MILQHYTWHTFLVAALILTIVWYAVAIPTFFRKEIKDFLSGNRKRVTPEPLTHEWDEEFEDEPFADDDEKMMGKSALPEGMSRLSMAQFGFAPRMIRDEDKDTQLGLVSDVLEELKSIFHILETEQGGKADFISLFGLVSAKYPKIRNTPNQQALSGYIRENLPFDISDEELDKLWK</sequence>
<accession>A0ABU1T941</accession>
<reference evidence="2 3" key="1">
    <citation type="submission" date="2023-07" db="EMBL/GenBank/DDBJ databases">
        <title>Sorghum-associated microbial communities from plants grown in Nebraska, USA.</title>
        <authorList>
            <person name="Schachtman D."/>
        </authorList>
    </citation>
    <scope>NUCLEOTIDE SEQUENCE [LARGE SCALE GENOMIC DNA]</scope>
    <source>
        <strain evidence="2 3">3262</strain>
    </source>
</reference>
<evidence type="ECO:0000256" key="1">
    <source>
        <dbReference type="SAM" id="Phobius"/>
    </source>
</evidence>
<organism evidence="2 3">
    <name type="scientific">Mucilaginibacter pocheonensis</name>
    <dbReference type="NCBI Taxonomy" id="398050"/>
    <lineage>
        <taxon>Bacteria</taxon>
        <taxon>Pseudomonadati</taxon>
        <taxon>Bacteroidota</taxon>
        <taxon>Sphingobacteriia</taxon>
        <taxon>Sphingobacteriales</taxon>
        <taxon>Sphingobacteriaceae</taxon>
        <taxon>Mucilaginibacter</taxon>
    </lineage>
</organism>
<comment type="caution">
    <text evidence="2">The sequence shown here is derived from an EMBL/GenBank/DDBJ whole genome shotgun (WGS) entry which is preliminary data.</text>
</comment>
<evidence type="ECO:0008006" key="4">
    <source>
        <dbReference type="Google" id="ProtNLM"/>
    </source>
</evidence>
<dbReference type="EMBL" id="JAVDUU010000001">
    <property type="protein sequence ID" value="MDR6941371.1"/>
    <property type="molecule type" value="Genomic_DNA"/>
</dbReference>
<gene>
    <name evidence="2" type="ORF">J2W55_001199</name>
</gene>
<keyword evidence="1" id="KW-1133">Transmembrane helix</keyword>
<keyword evidence="1" id="KW-0472">Membrane</keyword>
<evidence type="ECO:0000313" key="2">
    <source>
        <dbReference type="EMBL" id="MDR6941371.1"/>
    </source>
</evidence>
<keyword evidence="1" id="KW-0812">Transmembrane</keyword>
<name>A0ABU1T941_9SPHI</name>
<dbReference type="Proteomes" id="UP001247620">
    <property type="component" value="Unassembled WGS sequence"/>
</dbReference>